<reference evidence="2" key="1">
    <citation type="submission" date="2022-03" db="EMBL/GenBank/DDBJ databases">
        <authorList>
            <person name="Woo C.Y."/>
        </authorList>
    </citation>
    <scope>NUCLEOTIDE SEQUENCE</scope>
    <source>
        <strain evidence="2">CYS-01</strain>
    </source>
</reference>
<dbReference type="InterPro" id="IPR008969">
    <property type="entry name" value="CarboxyPept-like_regulatory"/>
</dbReference>
<keyword evidence="3" id="KW-1185">Reference proteome</keyword>
<accession>A0ABS9ZZY7</accession>
<sequence>MKKIIKTNNKILLLILFLFLANSCSQKIQFKSNYSINRNEDSQSGIRGIIKARENNQPLEYAFARIVSNEFKKDIRTDKEGNFNIDLTPGEYSVEFISVGFKQLFIKKVHVKSNERITFKVFLGSSIIY</sequence>
<comment type="caution">
    <text evidence="2">The sequence shown here is derived from an EMBL/GenBank/DDBJ whole genome shotgun (WGS) entry which is preliminary data.</text>
</comment>
<feature type="signal peptide" evidence="1">
    <location>
        <begin position="1"/>
        <end position="26"/>
    </location>
</feature>
<gene>
    <name evidence="2" type="ORF">MMF97_14225</name>
</gene>
<name>A0ABS9ZZY7_9SPHI</name>
<dbReference type="EMBL" id="JALGBH010000002">
    <property type="protein sequence ID" value="MCJ0743871.1"/>
    <property type="molecule type" value="Genomic_DNA"/>
</dbReference>
<feature type="chain" id="PRO_5045641126" evidence="1">
    <location>
        <begin position="27"/>
        <end position="129"/>
    </location>
</feature>
<dbReference type="Gene3D" id="2.60.40.1120">
    <property type="entry name" value="Carboxypeptidase-like, regulatory domain"/>
    <property type="match status" value="1"/>
</dbReference>
<protein>
    <submittedName>
        <fullName evidence="2">Carboxypeptidase-like regulatory domain-containing protein</fullName>
    </submittedName>
</protein>
<organism evidence="2 3">
    <name type="scientific">Pedobacter montanisoli</name>
    <dbReference type="NCBI Taxonomy" id="2923277"/>
    <lineage>
        <taxon>Bacteria</taxon>
        <taxon>Pseudomonadati</taxon>
        <taxon>Bacteroidota</taxon>
        <taxon>Sphingobacteriia</taxon>
        <taxon>Sphingobacteriales</taxon>
        <taxon>Sphingobacteriaceae</taxon>
        <taxon>Pedobacter</taxon>
    </lineage>
</organism>
<evidence type="ECO:0000256" key="1">
    <source>
        <dbReference type="SAM" id="SignalP"/>
    </source>
</evidence>
<dbReference type="RefSeq" id="WP_243363208.1">
    <property type="nucleotide sequence ID" value="NZ_JALGBH010000002.1"/>
</dbReference>
<dbReference type="Pfam" id="PF13620">
    <property type="entry name" value="CarboxypepD_reg"/>
    <property type="match status" value="1"/>
</dbReference>
<keyword evidence="1" id="KW-0732">Signal</keyword>
<proteinExistence type="predicted"/>
<dbReference type="SUPFAM" id="SSF49464">
    <property type="entry name" value="Carboxypeptidase regulatory domain-like"/>
    <property type="match status" value="1"/>
</dbReference>
<evidence type="ECO:0000313" key="3">
    <source>
        <dbReference type="Proteomes" id="UP001165460"/>
    </source>
</evidence>
<dbReference type="Proteomes" id="UP001165460">
    <property type="component" value="Unassembled WGS sequence"/>
</dbReference>
<evidence type="ECO:0000313" key="2">
    <source>
        <dbReference type="EMBL" id="MCJ0743871.1"/>
    </source>
</evidence>